<dbReference type="GeneID" id="136082088"/>
<dbReference type="PANTHER" id="PTHR33332">
    <property type="entry name" value="REVERSE TRANSCRIPTASE DOMAIN-CONTAINING PROTEIN"/>
    <property type="match status" value="1"/>
</dbReference>
<proteinExistence type="predicted"/>
<evidence type="ECO:0000313" key="2">
    <source>
        <dbReference type="RefSeq" id="XP_065656738.1"/>
    </source>
</evidence>
<gene>
    <name evidence="2" type="primary">LOC136082088</name>
</gene>
<evidence type="ECO:0000313" key="1">
    <source>
        <dbReference type="Proteomes" id="UP001652625"/>
    </source>
</evidence>
<sequence>MFLIYVNDLSKAANLRSIMFADDTNLFLSNSNINELFSDMNKELKCVSEWFKCNKLTLNLDKTKYILFHPISKKRFLPTTMPKILIDELEIKRETFTSFLGIYLDENVTWKPHIDYICTKVSKNIGVLYKSRNYLNKTILIQLYYSFIHSYINYANIAWGSTSKI</sequence>
<organism evidence="1 2">
    <name type="scientific">Hydra vulgaris</name>
    <name type="common">Hydra</name>
    <name type="synonym">Hydra attenuata</name>
    <dbReference type="NCBI Taxonomy" id="6087"/>
    <lineage>
        <taxon>Eukaryota</taxon>
        <taxon>Metazoa</taxon>
        <taxon>Cnidaria</taxon>
        <taxon>Hydrozoa</taxon>
        <taxon>Hydroidolina</taxon>
        <taxon>Anthoathecata</taxon>
        <taxon>Aplanulata</taxon>
        <taxon>Hydridae</taxon>
        <taxon>Hydra</taxon>
    </lineage>
</organism>
<reference evidence="2" key="1">
    <citation type="submission" date="2025-08" db="UniProtKB">
        <authorList>
            <consortium name="RefSeq"/>
        </authorList>
    </citation>
    <scope>IDENTIFICATION</scope>
</reference>
<name>A0ABM4C589_HYDVU</name>
<keyword evidence="1" id="KW-1185">Reference proteome</keyword>
<dbReference type="Proteomes" id="UP001652625">
    <property type="component" value="Chromosome 06"/>
</dbReference>
<accession>A0ABM4C589</accession>
<dbReference type="RefSeq" id="XP_065656738.1">
    <property type="nucleotide sequence ID" value="XM_065800666.1"/>
</dbReference>
<protein>
    <submittedName>
        <fullName evidence="2">Uncharacterized protein LOC136082088</fullName>
    </submittedName>
</protein>